<organism evidence="1 2">
    <name type="scientific">Stylosanthes scabra</name>
    <dbReference type="NCBI Taxonomy" id="79078"/>
    <lineage>
        <taxon>Eukaryota</taxon>
        <taxon>Viridiplantae</taxon>
        <taxon>Streptophyta</taxon>
        <taxon>Embryophyta</taxon>
        <taxon>Tracheophyta</taxon>
        <taxon>Spermatophyta</taxon>
        <taxon>Magnoliopsida</taxon>
        <taxon>eudicotyledons</taxon>
        <taxon>Gunneridae</taxon>
        <taxon>Pentapetalae</taxon>
        <taxon>rosids</taxon>
        <taxon>fabids</taxon>
        <taxon>Fabales</taxon>
        <taxon>Fabaceae</taxon>
        <taxon>Papilionoideae</taxon>
        <taxon>50 kb inversion clade</taxon>
        <taxon>dalbergioids sensu lato</taxon>
        <taxon>Dalbergieae</taxon>
        <taxon>Pterocarpus clade</taxon>
        <taxon>Stylosanthes</taxon>
    </lineage>
</organism>
<proteinExistence type="predicted"/>
<dbReference type="Proteomes" id="UP001341840">
    <property type="component" value="Unassembled WGS sequence"/>
</dbReference>
<reference evidence="1 2" key="1">
    <citation type="journal article" date="2023" name="Plants (Basel)">
        <title>Bridging the Gap: Combining Genomics and Transcriptomics Approaches to Understand Stylosanthes scabra, an Orphan Legume from the Brazilian Caatinga.</title>
        <authorList>
            <person name="Ferreira-Neto J.R.C."/>
            <person name="da Silva M.D."/>
            <person name="Binneck E."/>
            <person name="de Melo N.F."/>
            <person name="da Silva R.H."/>
            <person name="de Melo A.L.T.M."/>
            <person name="Pandolfi V."/>
            <person name="Bustamante F.O."/>
            <person name="Brasileiro-Vidal A.C."/>
            <person name="Benko-Iseppon A.M."/>
        </authorList>
    </citation>
    <scope>NUCLEOTIDE SEQUENCE [LARGE SCALE GENOMIC DNA]</scope>
    <source>
        <tissue evidence="1">Leaves</tissue>
    </source>
</reference>
<gene>
    <name evidence="1" type="ORF">PIB30_041433</name>
</gene>
<comment type="caution">
    <text evidence="1">The sequence shown here is derived from an EMBL/GenBank/DDBJ whole genome shotgun (WGS) entry which is preliminary data.</text>
</comment>
<sequence>MAAVGGLKSSPSVLLLPISRILNDCPKDFEWRAKIQRSGQEDVPSVTSPTAWLRAIAEKGLM</sequence>
<protein>
    <submittedName>
        <fullName evidence="1">Uncharacterized protein</fullName>
    </submittedName>
</protein>
<name>A0ABU6WEN2_9FABA</name>
<accession>A0ABU6WEN2</accession>
<evidence type="ECO:0000313" key="1">
    <source>
        <dbReference type="EMBL" id="MED6183831.1"/>
    </source>
</evidence>
<evidence type="ECO:0000313" key="2">
    <source>
        <dbReference type="Proteomes" id="UP001341840"/>
    </source>
</evidence>
<dbReference type="EMBL" id="JASCZI010181472">
    <property type="protein sequence ID" value="MED6183831.1"/>
    <property type="molecule type" value="Genomic_DNA"/>
</dbReference>
<keyword evidence="2" id="KW-1185">Reference proteome</keyword>